<dbReference type="AlphaFoldDB" id="A0A8S1LZK8"/>
<protein>
    <submittedName>
        <fullName evidence="1">Uncharacterized protein</fullName>
    </submittedName>
</protein>
<keyword evidence="2" id="KW-1185">Reference proteome</keyword>
<reference evidence="1" key="1">
    <citation type="submission" date="2021-01" db="EMBL/GenBank/DDBJ databases">
        <authorList>
            <consortium name="Genoscope - CEA"/>
            <person name="William W."/>
        </authorList>
    </citation>
    <scope>NUCLEOTIDE SEQUENCE</scope>
</reference>
<dbReference type="PANTHER" id="PTHR43917:SF8">
    <property type="entry name" value="GH16740P-RELATED"/>
    <property type="match status" value="1"/>
</dbReference>
<evidence type="ECO:0000313" key="1">
    <source>
        <dbReference type="EMBL" id="CAD8071732.1"/>
    </source>
</evidence>
<dbReference type="GO" id="GO:0006749">
    <property type="term" value="P:glutathione metabolic process"/>
    <property type="evidence" value="ECO:0007669"/>
    <property type="project" value="TreeGrafter"/>
</dbReference>
<dbReference type="InterPro" id="IPR051369">
    <property type="entry name" value="GST_Theta"/>
</dbReference>
<organism evidence="1 2">
    <name type="scientific">Paramecium primaurelia</name>
    <dbReference type="NCBI Taxonomy" id="5886"/>
    <lineage>
        <taxon>Eukaryota</taxon>
        <taxon>Sar</taxon>
        <taxon>Alveolata</taxon>
        <taxon>Ciliophora</taxon>
        <taxon>Intramacronucleata</taxon>
        <taxon>Oligohymenophorea</taxon>
        <taxon>Peniculida</taxon>
        <taxon>Parameciidae</taxon>
        <taxon>Paramecium</taxon>
    </lineage>
</organism>
<dbReference type="PANTHER" id="PTHR43917">
    <property type="match status" value="1"/>
</dbReference>
<dbReference type="GO" id="GO:0005737">
    <property type="term" value="C:cytoplasm"/>
    <property type="evidence" value="ECO:0007669"/>
    <property type="project" value="TreeGrafter"/>
</dbReference>
<gene>
    <name evidence="1" type="ORF">PPRIM_AZ9-3.1.T0480024</name>
</gene>
<name>A0A8S1LZK8_PARPR</name>
<dbReference type="Proteomes" id="UP000688137">
    <property type="component" value="Unassembled WGS sequence"/>
</dbReference>
<evidence type="ECO:0000313" key="2">
    <source>
        <dbReference type="Proteomes" id="UP000688137"/>
    </source>
</evidence>
<accession>A0A8S1LZK8</accession>
<comment type="caution">
    <text evidence="1">The sequence shown here is derived from an EMBL/GenBank/DDBJ whole genome shotgun (WGS) entry which is preliminary data.</text>
</comment>
<sequence length="328" mass="39093">MSITIYFNPYSHRNTFNIIENTNKQNVTKRENLNHAFPNINPNQLFQPLLKSFSVYLKAMQQQNTFAQINLISDYILMQKNHSIYKQEWIHIQIGIKMNLLNFWIILKRDRVPENRVSRLADVEGILHFFIKTFLNNGQLNYIFDLPNFTIADFRAVCDLTSLYICNFDFEKFPVLEKYILRIFFKIPELYLTHQDYFNLISKQKYKNLFIQSILARQPEQDLINLYFHPLSSPSRAVRSLFLLATIEYNQKFIDILKSENKFDQHTQINQIKQNLKTISITDLSAVNEILLLVMANYEFNSVWCNINYICQCLKLKNILQTFLIIRM</sequence>
<dbReference type="EMBL" id="CAJJDM010000048">
    <property type="protein sequence ID" value="CAD8071732.1"/>
    <property type="molecule type" value="Genomic_DNA"/>
</dbReference>
<dbReference type="GO" id="GO:0004364">
    <property type="term" value="F:glutathione transferase activity"/>
    <property type="evidence" value="ECO:0007669"/>
    <property type="project" value="TreeGrafter"/>
</dbReference>
<proteinExistence type="predicted"/>